<sequence length="163" mass="17380">MSARRLANLCSLMLVVDGLAESCTGTMLVENKAELRVSLRNYCGDAITLAPGESRSVTLDGTNNKHWVMKEGFEWDCNLDCLDCFYVAANVACSGAVVVGIGYGHNDPVVVHDGILGLLLEGKNEVSKELETVECTPSSCSPQHILPGLDVKITILAAMAVLP</sequence>
<feature type="chain" id="PRO_5032489789" evidence="1">
    <location>
        <begin position="21"/>
        <end position="163"/>
    </location>
</feature>
<dbReference type="EMBL" id="CAJNNW010036891">
    <property type="protein sequence ID" value="CAE8738138.1"/>
    <property type="molecule type" value="Genomic_DNA"/>
</dbReference>
<evidence type="ECO:0000313" key="3">
    <source>
        <dbReference type="Proteomes" id="UP000626109"/>
    </source>
</evidence>
<evidence type="ECO:0000313" key="2">
    <source>
        <dbReference type="EMBL" id="CAE8738138.1"/>
    </source>
</evidence>
<comment type="caution">
    <text evidence="2">The sequence shown here is derived from an EMBL/GenBank/DDBJ whole genome shotgun (WGS) entry which is preliminary data.</text>
</comment>
<organism evidence="2 3">
    <name type="scientific">Polarella glacialis</name>
    <name type="common">Dinoflagellate</name>
    <dbReference type="NCBI Taxonomy" id="89957"/>
    <lineage>
        <taxon>Eukaryota</taxon>
        <taxon>Sar</taxon>
        <taxon>Alveolata</taxon>
        <taxon>Dinophyceae</taxon>
        <taxon>Suessiales</taxon>
        <taxon>Suessiaceae</taxon>
        <taxon>Polarella</taxon>
    </lineage>
</organism>
<proteinExistence type="predicted"/>
<gene>
    <name evidence="2" type="ORF">PGLA2088_LOCUS49062</name>
</gene>
<feature type="signal peptide" evidence="1">
    <location>
        <begin position="1"/>
        <end position="20"/>
    </location>
</feature>
<name>A0A813LU36_POLGL</name>
<keyword evidence="1" id="KW-0732">Signal</keyword>
<evidence type="ECO:0000256" key="1">
    <source>
        <dbReference type="SAM" id="SignalP"/>
    </source>
</evidence>
<accession>A0A813LU36</accession>
<dbReference type="Proteomes" id="UP000626109">
    <property type="component" value="Unassembled WGS sequence"/>
</dbReference>
<reference evidence="2" key="1">
    <citation type="submission" date="2021-02" db="EMBL/GenBank/DDBJ databases">
        <authorList>
            <person name="Dougan E. K."/>
            <person name="Rhodes N."/>
            <person name="Thang M."/>
            <person name="Chan C."/>
        </authorList>
    </citation>
    <scope>NUCLEOTIDE SEQUENCE</scope>
</reference>
<protein>
    <submittedName>
        <fullName evidence="2">Uncharacterized protein</fullName>
    </submittedName>
</protein>
<dbReference type="AlphaFoldDB" id="A0A813LU36"/>